<feature type="domain" description="Zinc knuckle CX2CX4HX4C" evidence="2">
    <location>
        <begin position="217"/>
        <end position="237"/>
    </location>
</feature>
<dbReference type="PANTHER" id="PTHR31286:SF180">
    <property type="entry name" value="OS10G0362600 PROTEIN"/>
    <property type="match status" value="1"/>
</dbReference>
<proteinExistence type="predicted"/>
<organism evidence="3 4">
    <name type="scientific">Triticum turgidum subsp. durum</name>
    <name type="common">Durum wheat</name>
    <name type="synonym">Triticum durum</name>
    <dbReference type="NCBI Taxonomy" id="4567"/>
    <lineage>
        <taxon>Eukaryota</taxon>
        <taxon>Viridiplantae</taxon>
        <taxon>Streptophyta</taxon>
        <taxon>Embryophyta</taxon>
        <taxon>Tracheophyta</taxon>
        <taxon>Spermatophyta</taxon>
        <taxon>Magnoliopsida</taxon>
        <taxon>Liliopsida</taxon>
        <taxon>Poales</taxon>
        <taxon>Poaceae</taxon>
        <taxon>BOP clade</taxon>
        <taxon>Pooideae</taxon>
        <taxon>Triticodae</taxon>
        <taxon>Triticeae</taxon>
        <taxon>Triticinae</taxon>
        <taxon>Triticum</taxon>
    </lineage>
</organism>
<evidence type="ECO:0008006" key="5">
    <source>
        <dbReference type="Google" id="ProtNLM"/>
    </source>
</evidence>
<protein>
    <recommendedName>
        <fullName evidence="5">DUF4283 domain-containing protein</fullName>
    </recommendedName>
</protein>
<dbReference type="InterPro" id="IPR025558">
    <property type="entry name" value="DUF4283"/>
</dbReference>
<evidence type="ECO:0000259" key="1">
    <source>
        <dbReference type="Pfam" id="PF14111"/>
    </source>
</evidence>
<sequence>MAAEDIGNQLKKRHLSEAEKKTVKLKSGSIGKDGAGNLRTVAKILSEKQARPEVLEQTLGEIWSPVHGVDCKDMGQNRFIFTFMNKKGKPRAIDEGPWLFNNRDLIVMEDFAARKAIDEYEFKYIPIWVRVYGVPLGALNKEAGEMVGRMIGKVLDMDVDEEGSALTEYLRIKVRIDITKPLMRYVTIDDESDSDEETMNATDGEENETEVGRICDLKYEFLPVFCFNCGIIGHNERN</sequence>
<dbReference type="InterPro" id="IPR025836">
    <property type="entry name" value="Zn_knuckle_CX2CX4HX4C"/>
</dbReference>
<evidence type="ECO:0000313" key="4">
    <source>
        <dbReference type="Proteomes" id="UP000324705"/>
    </source>
</evidence>
<accession>A0A9R1AHN0</accession>
<gene>
    <name evidence="3" type="ORF">TRITD_5Bv1G038500</name>
</gene>
<dbReference type="PANTHER" id="PTHR31286">
    <property type="entry name" value="GLYCINE-RICH CELL WALL STRUCTURAL PROTEIN 1.8-LIKE"/>
    <property type="match status" value="1"/>
</dbReference>
<name>A0A9R1AHN0_TRITD</name>
<dbReference type="EMBL" id="LT934120">
    <property type="protein sequence ID" value="VAI28195.1"/>
    <property type="molecule type" value="Genomic_DNA"/>
</dbReference>
<dbReference type="Pfam" id="PF14111">
    <property type="entry name" value="DUF4283"/>
    <property type="match status" value="1"/>
</dbReference>
<evidence type="ECO:0000259" key="2">
    <source>
        <dbReference type="Pfam" id="PF14392"/>
    </source>
</evidence>
<evidence type="ECO:0000313" key="3">
    <source>
        <dbReference type="EMBL" id="VAI28195.1"/>
    </source>
</evidence>
<dbReference type="Pfam" id="PF14392">
    <property type="entry name" value="zf-CCHC_4"/>
    <property type="match status" value="1"/>
</dbReference>
<keyword evidence="4" id="KW-1185">Reference proteome</keyword>
<feature type="domain" description="DUF4283" evidence="1">
    <location>
        <begin position="53"/>
        <end position="107"/>
    </location>
</feature>
<reference evidence="3 4" key="1">
    <citation type="submission" date="2017-09" db="EMBL/GenBank/DDBJ databases">
        <authorList>
            <consortium name="International Durum Wheat Genome Sequencing Consortium (IDWGSC)"/>
            <person name="Milanesi L."/>
        </authorList>
    </citation>
    <scope>NUCLEOTIDE SEQUENCE [LARGE SCALE GENOMIC DNA]</scope>
    <source>
        <strain evidence="4">cv. Svevo</strain>
    </source>
</reference>
<dbReference type="InterPro" id="IPR040256">
    <property type="entry name" value="At4g02000-like"/>
</dbReference>
<dbReference type="Proteomes" id="UP000324705">
    <property type="component" value="Chromosome 5B"/>
</dbReference>
<dbReference type="AlphaFoldDB" id="A0A9R1AHN0"/>
<dbReference type="Gramene" id="TRITD5Bv1G038500.12">
    <property type="protein sequence ID" value="TRITD5Bv1G038500.12"/>
    <property type="gene ID" value="TRITD5Bv1G038500"/>
</dbReference>